<dbReference type="InterPro" id="IPR050821">
    <property type="entry name" value="Cytosolic_carboxypeptidase"/>
</dbReference>
<evidence type="ECO:0000256" key="3">
    <source>
        <dbReference type="SAM" id="SignalP"/>
    </source>
</evidence>
<evidence type="ECO:0000256" key="2">
    <source>
        <dbReference type="PROSITE-ProRule" id="PRU01379"/>
    </source>
</evidence>
<proteinExistence type="inferred from homology"/>
<organism evidence="5 6">
    <name type="scientific">Marinihelvus fidelis</name>
    <dbReference type="NCBI Taxonomy" id="2613842"/>
    <lineage>
        <taxon>Bacteria</taxon>
        <taxon>Pseudomonadati</taxon>
        <taxon>Pseudomonadota</taxon>
        <taxon>Gammaproteobacteria</taxon>
        <taxon>Chromatiales</taxon>
        <taxon>Wenzhouxiangellaceae</taxon>
        <taxon>Marinihelvus</taxon>
    </lineage>
</organism>
<protein>
    <submittedName>
        <fullName evidence="5">Peptidase M14</fullName>
    </submittedName>
</protein>
<dbReference type="Gene3D" id="3.40.630.10">
    <property type="entry name" value="Zn peptidases"/>
    <property type="match status" value="1"/>
</dbReference>
<dbReference type="SUPFAM" id="SSF53187">
    <property type="entry name" value="Zn-dependent exopeptidases"/>
    <property type="match status" value="1"/>
</dbReference>
<dbReference type="GO" id="GO:0006508">
    <property type="term" value="P:proteolysis"/>
    <property type="evidence" value="ECO:0007669"/>
    <property type="project" value="InterPro"/>
</dbReference>
<evidence type="ECO:0000313" key="5">
    <source>
        <dbReference type="EMBL" id="KAA9130180.1"/>
    </source>
</evidence>
<dbReference type="Proteomes" id="UP000325372">
    <property type="component" value="Unassembled WGS sequence"/>
</dbReference>
<sequence>MNRALIIGMAAASILSACTTTTSSTTPGTTAPVATDSGWPERTVAEMGSAAAAAEIRARGPWEPPSDRHCESGGILLDGHFSAGQLGDCTPGEDGAFTLTLYPENAPPINPSPWFAVRVSGSEGDTLSLTIDVDRFKARYWPKYSVDGEHWAPLPDTQARFVDDGAVMQIDMTLTQSVAWIAGGELLTDSWYQAWLRDLGDSGEVDVSLLGESAQGRPLWLAATAPKPEMVMFIGRQHPPEVTGALTMHPFVETVFADTDLARAFRDRFQVVMVPLVNPDGVALGHWRHNTGGVDLNRDWGPFTQPETRAVRDWLAANISDDHRIRLLLDFHSTKRNLFYTHLDTDVTDPPNVARDWLAAGAARLPDYAFTREASAPGEQANSKNWFFSTYGIPSVTYETGDETDREAIRHSATVFAEEMMKVMLATPAP</sequence>
<dbReference type="GO" id="GO:0004181">
    <property type="term" value="F:metallocarboxypeptidase activity"/>
    <property type="evidence" value="ECO:0007669"/>
    <property type="project" value="InterPro"/>
</dbReference>
<feature type="signal peptide" evidence="3">
    <location>
        <begin position="1"/>
        <end position="17"/>
    </location>
</feature>
<keyword evidence="6" id="KW-1185">Reference proteome</keyword>
<evidence type="ECO:0000313" key="6">
    <source>
        <dbReference type="Proteomes" id="UP000325372"/>
    </source>
</evidence>
<feature type="active site" description="Proton donor/acceptor" evidence="2">
    <location>
        <position position="399"/>
    </location>
</feature>
<dbReference type="InterPro" id="IPR000834">
    <property type="entry name" value="Peptidase_M14"/>
</dbReference>
<dbReference type="PANTHER" id="PTHR12756:SF11">
    <property type="entry name" value="CYTOSOLIC CARBOXYPEPTIDASE 1"/>
    <property type="match status" value="1"/>
</dbReference>
<dbReference type="SMART" id="SM00631">
    <property type="entry name" value="Zn_pept"/>
    <property type="match status" value="1"/>
</dbReference>
<name>A0A5N0T517_9GAMM</name>
<dbReference type="GO" id="GO:0008270">
    <property type="term" value="F:zinc ion binding"/>
    <property type="evidence" value="ECO:0007669"/>
    <property type="project" value="InterPro"/>
</dbReference>
<evidence type="ECO:0000259" key="4">
    <source>
        <dbReference type="PROSITE" id="PS52035"/>
    </source>
</evidence>
<feature type="domain" description="Peptidase M14" evidence="4">
    <location>
        <begin position="185"/>
        <end position="420"/>
    </location>
</feature>
<comment type="caution">
    <text evidence="5">The sequence shown here is derived from an EMBL/GenBank/DDBJ whole genome shotgun (WGS) entry which is preliminary data.</text>
</comment>
<dbReference type="RefSeq" id="WP_150865016.1">
    <property type="nucleotide sequence ID" value="NZ_VYXP01000009.1"/>
</dbReference>
<keyword evidence="3" id="KW-0732">Signal</keyword>
<dbReference type="CDD" id="cd06237">
    <property type="entry name" value="M14_Nna1-like"/>
    <property type="match status" value="1"/>
</dbReference>
<accession>A0A5N0T517</accession>
<dbReference type="PROSITE" id="PS51257">
    <property type="entry name" value="PROKAR_LIPOPROTEIN"/>
    <property type="match status" value="1"/>
</dbReference>
<dbReference type="EMBL" id="VYXP01000009">
    <property type="protein sequence ID" value="KAA9130180.1"/>
    <property type="molecule type" value="Genomic_DNA"/>
</dbReference>
<comment type="cofactor">
    <cofactor evidence="1">
        <name>Zn(2+)</name>
        <dbReference type="ChEBI" id="CHEBI:29105"/>
    </cofactor>
</comment>
<dbReference type="Pfam" id="PF00246">
    <property type="entry name" value="Peptidase_M14"/>
    <property type="match status" value="1"/>
</dbReference>
<gene>
    <name evidence="5" type="ORF">F3N42_13510</name>
</gene>
<evidence type="ECO:0000256" key="1">
    <source>
        <dbReference type="ARBA" id="ARBA00001947"/>
    </source>
</evidence>
<reference evidence="5 6" key="1">
    <citation type="submission" date="2019-09" db="EMBL/GenBank/DDBJ databases">
        <title>Wenzhouxiangella sp. Genome sequencing and assembly.</title>
        <authorList>
            <person name="Zhang R."/>
        </authorList>
    </citation>
    <scope>NUCLEOTIDE SEQUENCE [LARGE SCALE GENOMIC DNA]</scope>
    <source>
        <strain evidence="5 6">W260</strain>
    </source>
</reference>
<comment type="similarity">
    <text evidence="2">Belongs to the peptidase M14 family.</text>
</comment>
<dbReference type="PROSITE" id="PS52035">
    <property type="entry name" value="PEPTIDASE_M14"/>
    <property type="match status" value="1"/>
</dbReference>
<dbReference type="PANTHER" id="PTHR12756">
    <property type="entry name" value="CYTOSOLIC CARBOXYPEPTIDASE"/>
    <property type="match status" value="1"/>
</dbReference>
<feature type="chain" id="PRO_5024282572" evidence="3">
    <location>
        <begin position="18"/>
        <end position="430"/>
    </location>
</feature>
<dbReference type="AlphaFoldDB" id="A0A5N0T517"/>